<name>A0A7Y0EGQ6_9CLOT</name>
<dbReference type="InterPro" id="IPR007253">
    <property type="entry name" value="Cell_wall-bd_2"/>
</dbReference>
<accession>A0A7Y0EGQ6</accession>
<reference evidence="1 2" key="2">
    <citation type="submission" date="2020-06" db="EMBL/GenBank/DDBJ databases">
        <title>Complete Genome Sequence of Clostridium muelleri sp. nov. P21T, an Acid-Alcohol Producing Acetogen Isolated from Old Hay.</title>
        <authorList>
            <person name="Duncan K.E."/>
            <person name="Tanner R.S."/>
        </authorList>
    </citation>
    <scope>NUCLEOTIDE SEQUENCE [LARGE SCALE GENOMIC DNA]</scope>
    <source>
        <strain evidence="1 2">P21</strain>
    </source>
</reference>
<dbReference type="PANTHER" id="PTHR30032">
    <property type="entry name" value="N-ACETYLMURAMOYL-L-ALANINE AMIDASE-RELATED"/>
    <property type="match status" value="1"/>
</dbReference>
<dbReference type="Pfam" id="PF04122">
    <property type="entry name" value="CW_binding_2"/>
    <property type="match status" value="1"/>
</dbReference>
<dbReference type="EMBL" id="JABBNI010000018">
    <property type="protein sequence ID" value="NMM63113.1"/>
    <property type="molecule type" value="Genomic_DNA"/>
</dbReference>
<comment type="caution">
    <text evidence="1">The sequence shown here is derived from an EMBL/GenBank/DDBJ whole genome shotgun (WGS) entry which is preliminary data.</text>
</comment>
<dbReference type="Proteomes" id="UP000537131">
    <property type="component" value="Unassembled WGS sequence"/>
</dbReference>
<keyword evidence="2" id="KW-1185">Reference proteome</keyword>
<dbReference type="RefSeq" id="WP_169297718.1">
    <property type="nucleotide sequence ID" value="NZ_JABBNI010000018.1"/>
</dbReference>
<protein>
    <submittedName>
        <fullName evidence="1">Cell wall-binding repeat-containing protein</fullName>
    </submittedName>
</protein>
<organism evidence="1 2">
    <name type="scientific">Clostridium muellerianum</name>
    <dbReference type="NCBI Taxonomy" id="2716538"/>
    <lineage>
        <taxon>Bacteria</taxon>
        <taxon>Bacillati</taxon>
        <taxon>Bacillota</taxon>
        <taxon>Clostridia</taxon>
        <taxon>Eubacteriales</taxon>
        <taxon>Clostridiaceae</taxon>
        <taxon>Clostridium</taxon>
    </lineage>
</organism>
<sequence>MAIQKLNIHNIIIIGGTGVISLSVENQLASLGIETNRISGKDRYETNINVSYQLDNVSEIAIVTGDDFADGLSGSALAGSNCNPIFLVGENSLLQKDYLDKNSITNYNIIALGGTVSKMAIDGLESSNIDYEEKKISDVNNVKLDDITKIVFYDGRGGLNKPLTIEDKQKIKEFTKYLDGDSIKKIKNPNPPSGWAHCAEFYINNKKVMDITFSNPLKTNNNNYYDVIKGKLDANTIDKFLKSIDSSWNTTN</sequence>
<proteinExistence type="predicted"/>
<dbReference type="AlphaFoldDB" id="A0A7Y0EGQ6"/>
<evidence type="ECO:0000313" key="1">
    <source>
        <dbReference type="EMBL" id="NMM63113.1"/>
    </source>
</evidence>
<gene>
    <name evidence="1" type="ORF">HBE96_10470</name>
</gene>
<evidence type="ECO:0000313" key="2">
    <source>
        <dbReference type="Proteomes" id="UP000537131"/>
    </source>
</evidence>
<dbReference type="PANTHER" id="PTHR30032:SF8">
    <property type="entry name" value="GERMINATION-SPECIFIC N-ACETYLMURAMOYL-L-ALANINE AMIDASE"/>
    <property type="match status" value="1"/>
</dbReference>
<dbReference type="InterPro" id="IPR051922">
    <property type="entry name" value="Bact_Sporulation_Assoc"/>
</dbReference>
<dbReference type="Gene3D" id="3.40.50.12090">
    <property type="match status" value="1"/>
</dbReference>
<reference evidence="1 2" key="1">
    <citation type="submission" date="2020-04" db="EMBL/GenBank/DDBJ databases">
        <authorList>
            <person name="Doyle D.A."/>
        </authorList>
    </citation>
    <scope>NUCLEOTIDE SEQUENCE [LARGE SCALE GENOMIC DNA]</scope>
    <source>
        <strain evidence="1 2">P21</strain>
    </source>
</reference>